<dbReference type="InterPro" id="IPR014710">
    <property type="entry name" value="RmlC-like_jellyroll"/>
</dbReference>
<feature type="domain" description="HTH araC/xylS-type" evidence="4">
    <location>
        <begin position="180"/>
        <end position="278"/>
    </location>
</feature>
<dbReference type="GO" id="GO:0003700">
    <property type="term" value="F:DNA-binding transcription factor activity"/>
    <property type="evidence" value="ECO:0007669"/>
    <property type="project" value="InterPro"/>
</dbReference>
<dbReference type="Pfam" id="PF12833">
    <property type="entry name" value="HTH_18"/>
    <property type="match status" value="1"/>
</dbReference>
<evidence type="ECO:0000256" key="2">
    <source>
        <dbReference type="ARBA" id="ARBA00023125"/>
    </source>
</evidence>
<dbReference type="CDD" id="cd06976">
    <property type="entry name" value="cupin_MtlR-like_N"/>
    <property type="match status" value="1"/>
</dbReference>
<dbReference type="Gene3D" id="1.10.10.60">
    <property type="entry name" value="Homeodomain-like"/>
    <property type="match status" value="2"/>
</dbReference>
<evidence type="ECO:0000256" key="3">
    <source>
        <dbReference type="ARBA" id="ARBA00023163"/>
    </source>
</evidence>
<dbReference type="AlphaFoldDB" id="A0A4Y8SET0"/>
<evidence type="ECO:0000313" key="6">
    <source>
        <dbReference type="Proteomes" id="UP000297540"/>
    </source>
</evidence>
<dbReference type="InterPro" id="IPR011051">
    <property type="entry name" value="RmlC_Cupin_sf"/>
</dbReference>
<keyword evidence="2" id="KW-0238">DNA-binding</keyword>
<dbReference type="InterPro" id="IPR009057">
    <property type="entry name" value="Homeodomain-like_sf"/>
</dbReference>
<gene>
    <name evidence="5" type="ORF">E2R66_13695</name>
</gene>
<comment type="caution">
    <text evidence="5">The sequence shown here is derived from an EMBL/GenBank/DDBJ whole genome shotgun (WGS) entry which is preliminary data.</text>
</comment>
<dbReference type="EMBL" id="SOZE01000012">
    <property type="protein sequence ID" value="TFF37130.1"/>
    <property type="molecule type" value="Genomic_DNA"/>
</dbReference>
<organism evidence="5 6">
    <name type="scientific">Mucilaginibacter psychrotolerans</name>
    <dbReference type="NCBI Taxonomy" id="1524096"/>
    <lineage>
        <taxon>Bacteria</taxon>
        <taxon>Pseudomonadati</taxon>
        <taxon>Bacteroidota</taxon>
        <taxon>Sphingobacteriia</taxon>
        <taxon>Sphingobacteriales</taxon>
        <taxon>Sphingobacteriaceae</taxon>
        <taxon>Mucilaginibacter</taxon>
    </lineage>
</organism>
<dbReference type="Gene3D" id="2.60.120.10">
    <property type="entry name" value="Jelly Rolls"/>
    <property type="match status" value="1"/>
</dbReference>
<dbReference type="OrthoDB" id="9787988at2"/>
<evidence type="ECO:0000256" key="1">
    <source>
        <dbReference type="ARBA" id="ARBA00023015"/>
    </source>
</evidence>
<dbReference type="InterPro" id="IPR003313">
    <property type="entry name" value="AraC-bd"/>
</dbReference>
<sequence>MKAKLEQLPLGSADSSFVYYHLIVPSFDFVWHYHPEYELTLILKSKGKRFVGDSYENYEAGDLVLLGPMLPHSWVSGANMNDNCEAIVIQFSQIFIDPLFGYPEMKEVRTLLANAKNGLHFQAVTNDMILLLRDLVKYKGMDAFLLLIKVLHMLTGKKAKQLSSGYLKPLNDKAHHRRIAKVFAYVQANYTTKVSLSKASELVHLSESAFCKFFKRVTGKTFSDYVNEIRISKACELIMETDKPIELVAFETGFESQTYFNRVFLKKKAVSPKKYRDAEKAQGL</sequence>
<dbReference type="PANTHER" id="PTHR43280:SF27">
    <property type="entry name" value="TRANSCRIPTIONAL REGULATOR MTLR"/>
    <property type="match status" value="1"/>
</dbReference>
<proteinExistence type="predicted"/>
<keyword evidence="3" id="KW-0804">Transcription</keyword>
<reference evidence="5 6" key="1">
    <citation type="journal article" date="2017" name="Int. J. Syst. Evol. Microbiol.">
        <title>Mucilaginibacterpsychrotolerans sp. nov., isolated from peatlands.</title>
        <authorList>
            <person name="Deng Y."/>
            <person name="Shen L."/>
            <person name="Xu B."/>
            <person name="Liu Y."/>
            <person name="Gu Z."/>
            <person name="Liu H."/>
            <person name="Zhou Y."/>
        </authorList>
    </citation>
    <scope>NUCLEOTIDE SEQUENCE [LARGE SCALE GENOMIC DNA]</scope>
    <source>
        <strain evidence="5 6">NH7-4</strain>
    </source>
</reference>
<dbReference type="SUPFAM" id="SSF51182">
    <property type="entry name" value="RmlC-like cupins"/>
    <property type="match status" value="1"/>
</dbReference>
<evidence type="ECO:0000259" key="4">
    <source>
        <dbReference type="PROSITE" id="PS01124"/>
    </source>
</evidence>
<dbReference type="RefSeq" id="WP_133231450.1">
    <property type="nucleotide sequence ID" value="NZ_SOZE01000012.1"/>
</dbReference>
<dbReference type="PROSITE" id="PS01124">
    <property type="entry name" value="HTH_ARAC_FAMILY_2"/>
    <property type="match status" value="1"/>
</dbReference>
<evidence type="ECO:0000313" key="5">
    <source>
        <dbReference type="EMBL" id="TFF37130.1"/>
    </source>
</evidence>
<protein>
    <submittedName>
        <fullName evidence="5">AraC family transcriptional regulator</fullName>
    </submittedName>
</protein>
<dbReference type="GO" id="GO:0043565">
    <property type="term" value="F:sequence-specific DNA binding"/>
    <property type="evidence" value="ECO:0007669"/>
    <property type="project" value="InterPro"/>
</dbReference>
<dbReference type="SMART" id="SM00342">
    <property type="entry name" value="HTH_ARAC"/>
    <property type="match status" value="1"/>
</dbReference>
<keyword evidence="1" id="KW-0805">Transcription regulation</keyword>
<dbReference type="Proteomes" id="UP000297540">
    <property type="component" value="Unassembled WGS sequence"/>
</dbReference>
<name>A0A4Y8SET0_9SPHI</name>
<accession>A0A4Y8SET0</accession>
<dbReference type="InterPro" id="IPR018060">
    <property type="entry name" value="HTH_AraC"/>
</dbReference>
<dbReference type="Pfam" id="PF02311">
    <property type="entry name" value="AraC_binding"/>
    <property type="match status" value="1"/>
</dbReference>
<dbReference type="PANTHER" id="PTHR43280">
    <property type="entry name" value="ARAC-FAMILY TRANSCRIPTIONAL REGULATOR"/>
    <property type="match status" value="1"/>
</dbReference>
<dbReference type="SUPFAM" id="SSF46689">
    <property type="entry name" value="Homeodomain-like"/>
    <property type="match status" value="2"/>
</dbReference>
<keyword evidence="6" id="KW-1185">Reference proteome</keyword>